<evidence type="ECO:0000313" key="3">
    <source>
        <dbReference type="EMBL" id="RYC71966.1"/>
    </source>
</evidence>
<organism evidence="3 4">
    <name type="scientific">Spirosoma sordidisoli</name>
    <dbReference type="NCBI Taxonomy" id="2502893"/>
    <lineage>
        <taxon>Bacteria</taxon>
        <taxon>Pseudomonadati</taxon>
        <taxon>Bacteroidota</taxon>
        <taxon>Cytophagia</taxon>
        <taxon>Cytophagales</taxon>
        <taxon>Cytophagaceae</taxon>
        <taxon>Spirosoma</taxon>
    </lineage>
</organism>
<dbReference type="AlphaFoldDB" id="A0A4Q2UR86"/>
<protein>
    <submittedName>
        <fullName evidence="3">GNAT family N-acetyltransferase</fullName>
    </submittedName>
</protein>
<evidence type="ECO:0000256" key="1">
    <source>
        <dbReference type="ARBA" id="ARBA00022679"/>
    </source>
</evidence>
<name>A0A4Q2UR86_9BACT</name>
<dbReference type="PANTHER" id="PTHR13947:SF37">
    <property type="entry name" value="LD18367P"/>
    <property type="match status" value="1"/>
</dbReference>
<dbReference type="Proteomes" id="UP000290407">
    <property type="component" value="Unassembled WGS sequence"/>
</dbReference>
<evidence type="ECO:0000259" key="2">
    <source>
        <dbReference type="PROSITE" id="PS51186"/>
    </source>
</evidence>
<gene>
    <name evidence="3" type="ORF">EQG79_07545</name>
</gene>
<dbReference type="PROSITE" id="PS51186">
    <property type="entry name" value="GNAT"/>
    <property type="match status" value="1"/>
</dbReference>
<dbReference type="Pfam" id="PF00583">
    <property type="entry name" value="Acetyltransf_1"/>
    <property type="match status" value="1"/>
</dbReference>
<dbReference type="Gene3D" id="3.40.630.30">
    <property type="match status" value="1"/>
</dbReference>
<comment type="caution">
    <text evidence="3">The sequence shown here is derived from an EMBL/GenBank/DDBJ whole genome shotgun (WGS) entry which is preliminary data.</text>
</comment>
<evidence type="ECO:0000313" key="4">
    <source>
        <dbReference type="Proteomes" id="UP000290407"/>
    </source>
</evidence>
<accession>A0A4Q2UR86</accession>
<feature type="domain" description="N-acetyltransferase" evidence="2">
    <location>
        <begin position="4"/>
        <end position="153"/>
    </location>
</feature>
<keyword evidence="4" id="KW-1185">Reference proteome</keyword>
<dbReference type="SUPFAM" id="SSF55729">
    <property type="entry name" value="Acyl-CoA N-acyltransferases (Nat)"/>
    <property type="match status" value="1"/>
</dbReference>
<dbReference type="CDD" id="cd04301">
    <property type="entry name" value="NAT_SF"/>
    <property type="match status" value="1"/>
</dbReference>
<dbReference type="PANTHER" id="PTHR13947">
    <property type="entry name" value="GNAT FAMILY N-ACETYLTRANSFERASE"/>
    <property type="match status" value="1"/>
</dbReference>
<reference evidence="3 4" key="1">
    <citation type="submission" date="2019-01" db="EMBL/GenBank/DDBJ databases">
        <title>Spirosoma flava sp. nov., a propanil-degrading bacterium isolated from herbicide-contaminated soil.</title>
        <authorList>
            <person name="Zhang L."/>
            <person name="Jiang J.-D."/>
        </authorList>
    </citation>
    <scope>NUCLEOTIDE SEQUENCE [LARGE SCALE GENOMIC DNA]</scope>
    <source>
        <strain evidence="3 4">TY50</strain>
    </source>
</reference>
<dbReference type="InterPro" id="IPR000182">
    <property type="entry name" value="GNAT_dom"/>
</dbReference>
<dbReference type="InterPro" id="IPR050769">
    <property type="entry name" value="NAT_camello-type"/>
</dbReference>
<sequence>MNDISIIYYQPQYQPDFKRLNIAWISESFTVEEHDLEQLDHPETHILPNGGQILLAKQGDEIVGTAAMVPTGEGTYELAKMSVASALRGRGVGKLLALGAIAYAREVGASLIWLESNRKAVAAIELYKRVGFVEVPLRPSPYTRADICMEMRL</sequence>
<dbReference type="EMBL" id="SBLB01000001">
    <property type="protein sequence ID" value="RYC71966.1"/>
    <property type="molecule type" value="Genomic_DNA"/>
</dbReference>
<keyword evidence="1 3" id="KW-0808">Transferase</keyword>
<dbReference type="GO" id="GO:0008080">
    <property type="term" value="F:N-acetyltransferase activity"/>
    <property type="evidence" value="ECO:0007669"/>
    <property type="project" value="InterPro"/>
</dbReference>
<proteinExistence type="predicted"/>
<dbReference type="InterPro" id="IPR016181">
    <property type="entry name" value="Acyl_CoA_acyltransferase"/>
</dbReference>
<dbReference type="RefSeq" id="WP_077920712.1">
    <property type="nucleotide sequence ID" value="NZ_SBLB01000001.1"/>
</dbReference>